<dbReference type="AlphaFoldDB" id="A0A5C5XA86"/>
<keyword evidence="4 7" id="KW-0963">Cytoplasm</keyword>
<evidence type="ECO:0000256" key="4">
    <source>
        <dbReference type="ARBA" id="ARBA00022490"/>
    </source>
</evidence>
<dbReference type="InterPro" id="IPR012340">
    <property type="entry name" value="NA-bd_OB-fold"/>
</dbReference>
<dbReference type="InterPro" id="IPR015365">
    <property type="entry name" value="Elong-fact-P_C"/>
</dbReference>
<evidence type="ECO:0000313" key="12">
    <source>
        <dbReference type="EMBL" id="TWT59311.1"/>
    </source>
</evidence>
<dbReference type="SUPFAM" id="SSF50249">
    <property type="entry name" value="Nucleic acid-binding proteins"/>
    <property type="match status" value="2"/>
</dbReference>
<comment type="caution">
    <text evidence="12">The sequence shown here is derived from an EMBL/GenBank/DDBJ whole genome shotgun (WGS) entry which is preliminary data.</text>
</comment>
<dbReference type="GO" id="GO:0003746">
    <property type="term" value="F:translation elongation factor activity"/>
    <property type="evidence" value="ECO:0007669"/>
    <property type="project" value="UniProtKB-UniRule"/>
</dbReference>
<dbReference type="OrthoDB" id="9801844at2"/>
<dbReference type="Pfam" id="PF08207">
    <property type="entry name" value="EFP_N"/>
    <property type="match status" value="1"/>
</dbReference>
<dbReference type="RefSeq" id="WP_146501469.1">
    <property type="nucleotide sequence ID" value="NZ_SJPG01000001.1"/>
</dbReference>
<evidence type="ECO:0000256" key="7">
    <source>
        <dbReference type="HAMAP-Rule" id="MF_00141"/>
    </source>
</evidence>
<dbReference type="FunFam" id="2.30.30.30:FF:000003">
    <property type="entry name" value="Elongation factor P"/>
    <property type="match status" value="1"/>
</dbReference>
<dbReference type="PANTHER" id="PTHR30053">
    <property type="entry name" value="ELONGATION FACTOR P"/>
    <property type="match status" value="1"/>
</dbReference>
<dbReference type="InterPro" id="IPR001059">
    <property type="entry name" value="Transl_elong_P/YeiP_cen"/>
</dbReference>
<evidence type="ECO:0000256" key="2">
    <source>
        <dbReference type="ARBA" id="ARBA00004815"/>
    </source>
</evidence>
<evidence type="ECO:0000256" key="5">
    <source>
        <dbReference type="ARBA" id="ARBA00022768"/>
    </source>
</evidence>
<dbReference type="SMART" id="SM00841">
    <property type="entry name" value="Elong-fact-P_C"/>
    <property type="match status" value="1"/>
</dbReference>
<dbReference type="Proteomes" id="UP000316095">
    <property type="component" value="Unassembled WGS sequence"/>
</dbReference>
<dbReference type="Pfam" id="PF01132">
    <property type="entry name" value="EFP"/>
    <property type="match status" value="1"/>
</dbReference>
<dbReference type="PROSITE" id="PS01275">
    <property type="entry name" value="EFP"/>
    <property type="match status" value="1"/>
</dbReference>
<dbReference type="PANTHER" id="PTHR30053:SF12">
    <property type="entry name" value="ELONGATION FACTOR P (EF-P) FAMILY PROTEIN"/>
    <property type="match status" value="1"/>
</dbReference>
<protein>
    <recommendedName>
        <fullName evidence="7 8">Elongation factor P</fullName>
        <shortName evidence="7">EF-P</shortName>
    </recommendedName>
</protein>
<dbReference type="GO" id="GO:0043043">
    <property type="term" value="P:peptide biosynthetic process"/>
    <property type="evidence" value="ECO:0007669"/>
    <property type="project" value="InterPro"/>
</dbReference>
<evidence type="ECO:0000256" key="3">
    <source>
        <dbReference type="ARBA" id="ARBA00009479"/>
    </source>
</evidence>
<dbReference type="PIRSF" id="PIRSF005901">
    <property type="entry name" value="EF-P"/>
    <property type="match status" value="1"/>
</dbReference>
<dbReference type="FunFam" id="2.40.50.140:FF:000004">
    <property type="entry name" value="Elongation factor P"/>
    <property type="match status" value="1"/>
</dbReference>
<dbReference type="NCBIfam" id="NF001810">
    <property type="entry name" value="PRK00529.1"/>
    <property type="match status" value="1"/>
</dbReference>
<dbReference type="NCBIfam" id="TIGR00038">
    <property type="entry name" value="efp"/>
    <property type="match status" value="1"/>
</dbReference>
<feature type="domain" description="Translation elongation factor P/YeiP central" evidence="11">
    <location>
        <begin position="69"/>
        <end position="123"/>
    </location>
</feature>
<dbReference type="CDD" id="cd05794">
    <property type="entry name" value="S1_EF-P_repeat_2"/>
    <property type="match status" value="1"/>
</dbReference>
<keyword evidence="13" id="KW-1185">Reference proteome</keyword>
<dbReference type="InterPro" id="IPR011768">
    <property type="entry name" value="Transl_elongation_fac_P"/>
</dbReference>
<dbReference type="FunFam" id="2.40.50.140:FF:000009">
    <property type="entry name" value="Elongation factor P"/>
    <property type="match status" value="1"/>
</dbReference>
<comment type="pathway">
    <text evidence="2 7">Protein biosynthesis; polypeptide chain elongation.</text>
</comment>
<dbReference type="InterPro" id="IPR013852">
    <property type="entry name" value="Transl_elong_P/YeiP_CS"/>
</dbReference>
<evidence type="ECO:0000256" key="1">
    <source>
        <dbReference type="ARBA" id="ARBA00004496"/>
    </source>
</evidence>
<sequence length="189" mass="21319">MPQINTADFKRGVKIIIEGDPYDILECNFVKPGKGQALYKTKLRNLLKGTMLDRTYKSGDSMEEADIRRGKGSYSYRDGNSYYFLDNETFEQYALPTESIDKYMQFLMEGTEVELMFWNNQLISMVPPQHVVLEVTYTEPAARGNTATNVTKGATVETGVEVQVPAFIEAGNKVKVDVESGSYVERVNI</sequence>
<dbReference type="Pfam" id="PF09285">
    <property type="entry name" value="Elong-fact-P_C"/>
    <property type="match status" value="1"/>
</dbReference>
<comment type="function">
    <text evidence="7">Involved in peptide bond synthesis. Stimulates efficient translation and peptide-bond synthesis on native or reconstituted 70S ribosomes in vitro. Probably functions indirectly by altering the affinity of the ribosome for aminoacyl-tRNA, thus increasing their reactivity as acceptors for peptidyl transferase.</text>
</comment>
<dbReference type="Gene3D" id="2.40.50.140">
    <property type="entry name" value="Nucleic acid-binding proteins"/>
    <property type="match status" value="2"/>
</dbReference>
<dbReference type="SUPFAM" id="SSF50104">
    <property type="entry name" value="Translation proteins SH3-like domain"/>
    <property type="match status" value="1"/>
</dbReference>
<dbReference type="InterPro" id="IPR013185">
    <property type="entry name" value="Transl_elong_KOW-like"/>
</dbReference>
<organism evidence="12 13">
    <name type="scientific">Rubinisphaera italica</name>
    <dbReference type="NCBI Taxonomy" id="2527969"/>
    <lineage>
        <taxon>Bacteria</taxon>
        <taxon>Pseudomonadati</taxon>
        <taxon>Planctomycetota</taxon>
        <taxon>Planctomycetia</taxon>
        <taxon>Planctomycetales</taxon>
        <taxon>Planctomycetaceae</taxon>
        <taxon>Rubinisphaera</taxon>
    </lineage>
</organism>
<dbReference type="EMBL" id="SJPG01000001">
    <property type="protein sequence ID" value="TWT59311.1"/>
    <property type="molecule type" value="Genomic_DNA"/>
</dbReference>
<dbReference type="InterPro" id="IPR020599">
    <property type="entry name" value="Transl_elong_fac_P/YeiP"/>
</dbReference>
<dbReference type="UniPathway" id="UPA00345"/>
<gene>
    <name evidence="7 12" type="primary">efp</name>
    <name evidence="12" type="ORF">Pan54_00110</name>
</gene>
<evidence type="ECO:0000259" key="11">
    <source>
        <dbReference type="SMART" id="SM01185"/>
    </source>
</evidence>
<dbReference type="SMART" id="SM01185">
    <property type="entry name" value="EFP"/>
    <property type="match status" value="1"/>
</dbReference>
<proteinExistence type="inferred from homology"/>
<comment type="subcellular location">
    <subcellularLocation>
        <location evidence="1 7">Cytoplasm</location>
    </subcellularLocation>
</comment>
<dbReference type="InterPro" id="IPR014722">
    <property type="entry name" value="Rib_uL2_dom2"/>
</dbReference>
<dbReference type="GO" id="GO:0005829">
    <property type="term" value="C:cytosol"/>
    <property type="evidence" value="ECO:0007669"/>
    <property type="project" value="UniProtKB-ARBA"/>
</dbReference>
<dbReference type="HAMAP" id="MF_00141">
    <property type="entry name" value="EF_P"/>
    <property type="match status" value="1"/>
</dbReference>
<reference evidence="12 13" key="1">
    <citation type="submission" date="2019-02" db="EMBL/GenBank/DDBJ databases">
        <title>Deep-cultivation of Planctomycetes and their phenomic and genomic characterization uncovers novel biology.</title>
        <authorList>
            <person name="Wiegand S."/>
            <person name="Jogler M."/>
            <person name="Boedeker C."/>
            <person name="Pinto D."/>
            <person name="Vollmers J."/>
            <person name="Rivas-Marin E."/>
            <person name="Kohn T."/>
            <person name="Peeters S.H."/>
            <person name="Heuer A."/>
            <person name="Rast P."/>
            <person name="Oberbeckmann S."/>
            <person name="Bunk B."/>
            <person name="Jeske O."/>
            <person name="Meyerdierks A."/>
            <person name="Storesund J.E."/>
            <person name="Kallscheuer N."/>
            <person name="Luecker S."/>
            <person name="Lage O.M."/>
            <person name="Pohl T."/>
            <person name="Merkel B.J."/>
            <person name="Hornburger P."/>
            <person name="Mueller R.-W."/>
            <person name="Bruemmer F."/>
            <person name="Labrenz M."/>
            <person name="Spormann A.M."/>
            <person name="Op Den Camp H."/>
            <person name="Overmann J."/>
            <person name="Amann R."/>
            <person name="Jetten M.S.M."/>
            <person name="Mascher T."/>
            <person name="Medema M.H."/>
            <person name="Devos D.P."/>
            <person name="Kaster A.-K."/>
            <person name="Ovreas L."/>
            <person name="Rohde M."/>
            <person name="Galperin M.Y."/>
            <person name="Jogler C."/>
        </authorList>
    </citation>
    <scope>NUCLEOTIDE SEQUENCE [LARGE SCALE GENOMIC DNA]</scope>
    <source>
        <strain evidence="12 13">Pan54</strain>
    </source>
</reference>
<keyword evidence="6 7" id="KW-0648">Protein biosynthesis</keyword>
<accession>A0A5C5XA86</accession>
<name>A0A5C5XA86_9PLAN</name>
<evidence type="ECO:0000313" key="13">
    <source>
        <dbReference type="Proteomes" id="UP000316095"/>
    </source>
</evidence>
<dbReference type="Gene3D" id="2.30.30.30">
    <property type="match status" value="1"/>
</dbReference>
<evidence type="ECO:0000259" key="10">
    <source>
        <dbReference type="SMART" id="SM00841"/>
    </source>
</evidence>
<evidence type="ECO:0000256" key="6">
    <source>
        <dbReference type="ARBA" id="ARBA00022917"/>
    </source>
</evidence>
<feature type="domain" description="Elongation factor P C-terminal" evidence="10">
    <location>
        <begin position="131"/>
        <end position="186"/>
    </location>
</feature>
<dbReference type="CDD" id="cd04470">
    <property type="entry name" value="S1_EF-P_repeat_1"/>
    <property type="match status" value="1"/>
</dbReference>
<comment type="similarity">
    <text evidence="3 7 9">Belongs to the elongation factor P family.</text>
</comment>
<dbReference type="InterPro" id="IPR008991">
    <property type="entry name" value="Translation_prot_SH3-like_sf"/>
</dbReference>
<evidence type="ECO:0000256" key="8">
    <source>
        <dbReference type="NCBIfam" id="TIGR00038"/>
    </source>
</evidence>
<evidence type="ECO:0000256" key="9">
    <source>
        <dbReference type="RuleBase" id="RU004389"/>
    </source>
</evidence>
<keyword evidence="5 7" id="KW-0251">Elongation factor</keyword>